<evidence type="ECO:0000256" key="5">
    <source>
        <dbReference type="ARBA" id="ARBA00022989"/>
    </source>
</evidence>
<evidence type="ECO:0000256" key="6">
    <source>
        <dbReference type="ARBA" id="ARBA00023136"/>
    </source>
</evidence>
<protein>
    <submittedName>
        <fullName evidence="9">ABC transporter permease subunit</fullName>
    </submittedName>
</protein>
<feature type="transmembrane region" description="Helical" evidence="7">
    <location>
        <begin position="207"/>
        <end position="226"/>
    </location>
</feature>
<keyword evidence="10" id="KW-1185">Reference proteome</keyword>
<name>A0ABX1XGH0_9BACL</name>
<evidence type="ECO:0000256" key="7">
    <source>
        <dbReference type="RuleBase" id="RU363032"/>
    </source>
</evidence>
<keyword evidence="4 7" id="KW-0812">Transmembrane</keyword>
<feature type="transmembrane region" description="Helical" evidence="7">
    <location>
        <begin position="105"/>
        <end position="127"/>
    </location>
</feature>
<feature type="transmembrane region" description="Helical" evidence="7">
    <location>
        <begin position="264"/>
        <end position="284"/>
    </location>
</feature>
<evidence type="ECO:0000256" key="2">
    <source>
        <dbReference type="ARBA" id="ARBA00022448"/>
    </source>
</evidence>
<reference evidence="9 10" key="1">
    <citation type="submission" date="2019-10" db="EMBL/GenBank/DDBJ databases">
        <title>Description of Paenibacillus humi sp. nov.</title>
        <authorList>
            <person name="Carlier A."/>
            <person name="Qi S."/>
        </authorList>
    </citation>
    <scope>NUCLEOTIDE SEQUENCE [LARGE SCALE GENOMIC DNA]</scope>
    <source>
        <strain evidence="9 10">LMG 31461</strain>
    </source>
</reference>
<organism evidence="9 10">
    <name type="scientific">Paenibacillus plantarum</name>
    <dbReference type="NCBI Taxonomy" id="2654975"/>
    <lineage>
        <taxon>Bacteria</taxon>
        <taxon>Bacillati</taxon>
        <taxon>Bacillota</taxon>
        <taxon>Bacilli</taxon>
        <taxon>Bacillales</taxon>
        <taxon>Paenibacillaceae</taxon>
        <taxon>Paenibacillus</taxon>
    </lineage>
</organism>
<comment type="caution">
    <text evidence="9">The sequence shown here is derived from an EMBL/GenBank/DDBJ whole genome shotgun (WGS) entry which is preliminary data.</text>
</comment>
<keyword evidence="3" id="KW-1003">Cell membrane</keyword>
<evidence type="ECO:0000256" key="4">
    <source>
        <dbReference type="ARBA" id="ARBA00022692"/>
    </source>
</evidence>
<dbReference type="EMBL" id="WHNY01000068">
    <property type="protein sequence ID" value="NOU67529.1"/>
    <property type="molecule type" value="Genomic_DNA"/>
</dbReference>
<dbReference type="InterPro" id="IPR051393">
    <property type="entry name" value="ABC_transporter_permease"/>
</dbReference>
<dbReference type="PROSITE" id="PS50928">
    <property type="entry name" value="ABC_TM1"/>
    <property type="match status" value="1"/>
</dbReference>
<dbReference type="PANTHER" id="PTHR30193:SF37">
    <property type="entry name" value="INNER MEMBRANE ABC TRANSPORTER PERMEASE PROTEIN YCJO"/>
    <property type="match status" value="1"/>
</dbReference>
<comment type="similarity">
    <text evidence="7">Belongs to the binding-protein-dependent transport system permease family.</text>
</comment>
<dbReference type="Pfam" id="PF00528">
    <property type="entry name" value="BPD_transp_1"/>
    <property type="match status" value="1"/>
</dbReference>
<proteinExistence type="inferred from homology"/>
<keyword evidence="5 7" id="KW-1133">Transmembrane helix</keyword>
<gene>
    <name evidence="9" type="ORF">GC096_26160</name>
</gene>
<feature type="transmembrane region" description="Helical" evidence="7">
    <location>
        <begin position="12"/>
        <end position="33"/>
    </location>
</feature>
<evidence type="ECO:0000313" key="10">
    <source>
        <dbReference type="Proteomes" id="UP000653578"/>
    </source>
</evidence>
<dbReference type="CDD" id="cd06261">
    <property type="entry name" value="TM_PBP2"/>
    <property type="match status" value="1"/>
</dbReference>
<sequence length="293" mass="32377">MNSNVMKKTMYLFVLPALIFYLLFWIIPILKIFQYSISDYNGFVQKFNYVGLSNYKSLIHEGILGLSISNTLIYTAVSVIFGNIIALCLAFILNANIRGKGFYRSAAYIPTLFSAIVVGFIWSYVYMPDEGLIATFLKLIGIKGVEINFLGSYGSALYAIIGVDIWKNIGTSTIIFLAGLQTVPHDLIEAGKIDGCSSWKLTRFIRLPLLATSITINVTLSVINGLKAFDYPFIMTNGGPGTSTNTLIYAVYKMGFVDQLFGKASALSVISFGMIVVISIFFVLKLNKREVSV</sequence>
<dbReference type="InterPro" id="IPR000515">
    <property type="entry name" value="MetI-like"/>
</dbReference>
<dbReference type="PANTHER" id="PTHR30193">
    <property type="entry name" value="ABC TRANSPORTER PERMEASE PROTEIN"/>
    <property type="match status" value="1"/>
</dbReference>
<keyword evidence="2 7" id="KW-0813">Transport</keyword>
<evidence type="ECO:0000256" key="3">
    <source>
        <dbReference type="ARBA" id="ARBA00022475"/>
    </source>
</evidence>
<keyword evidence="6 7" id="KW-0472">Membrane</keyword>
<dbReference type="RefSeq" id="WP_171634357.1">
    <property type="nucleotide sequence ID" value="NZ_WHNY01000068.1"/>
</dbReference>
<dbReference type="Proteomes" id="UP000653578">
    <property type="component" value="Unassembled WGS sequence"/>
</dbReference>
<dbReference type="SUPFAM" id="SSF161098">
    <property type="entry name" value="MetI-like"/>
    <property type="match status" value="1"/>
</dbReference>
<evidence type="ECO:0000259" key="8">
    <source>
        <dbReference type="PROSITE" id="PS50928"/>
    </source>
</evidence>
<dbReference type="Gene3D" id="1.10.3720.10">
    <property type="entry name" value="MetI-like"/>
    <property type="match status" value="1"/>
</dbReference>
<evidence type="ECO:0000256" key="1">
    <source>
        <dbReference type="ARBA" id="ARBA00004651"/>
    </source>
</evidence>
<feature type="transmembrane region" description="Helical" evidence="7">
    <location>
        <begin position="147"/>
        <end position="166"/>
    </location>
</feature>
<dbReference type="InterPro" id="IPR035906">
    <property type="entry name" value="MetI-like_sf"/>
</dbReference>
<accession>A0ABX1XGH0</accession>
<feature type="transmembrane region" description="Helical" evidence="7">
    <location>
        <begin position="72"/>
        <end position="93"/>
    </location>
</feature>
<feature type="domain" description="ABC transmembrane type-1" evidence="8">
    <location>
        <begin position="68"/>
        <end position="282"/>
    </location>
</feature>
<evidence type="ECO:0000313" key="9">
    <source>
        <dbReference type="EMBL" id="NOU67529.1"/>
    </source>
</evidence>
<comment type="subcellular location">
    <subcellularLocation>
        <location evidence="1 7">Cell membrane</location>
        <topology evidence="1 7">Multi-pass membrane protein</topology>
    </subcellularLocation>
</comment>